<proteinExistence type="predicted"/>
<dbReference type="AlphaFoldDB" id="A0A212JL50"/>
<organism evidence="1">
    <name type="scientific">uncultured Dysgonomonas sp</name>
    <dbReference type="NCBI Taxonomy" id="206096"/>
    <lineage>
        <taxon>Bacteria</taxon>
        <taxon>Pseudomonadati</taxon>
        <taxon>Bacteroidota</taxon>
        <taxon>Bacteroidia</taxon>
        <taxon>Bacteroidales</taxon>
        <taxon>Dysgonomonadaceae</taxon>
        <taxon>Dysgonomonas</taxon>
        <taxon>environmental samples</taxon>
    </lineage>
</organism>
<evidence type="ECO:0000313" key="1">
    <source>
        <dbReference type="EMBL" id="SBW00015.1"/>
    </source>
</evidence>
<gene>
    <name evidence="1" type="ORF">KL86DYS1_20082</name>
</gene>
<name>A0A212JL50_9BACT</name>
<protein>
    <submittedName>
        <fullName evidence="1">Uncharacterized protein</fullName>
    </submittedName>
</protein>
<dbReference type="EMBL" id="FLUM01000002">
    <property type="protein sequence ID" value="SBW00015.1"/>
    <property type="molecule type" value="Genomic_DNA"/>
</dbReference>
<reference evidence="1" key="1">
    <citation type="submission" date="2016-04" db="EMBL/GenBank/DDBJ databases">
        <authorList>
            <person name="Evans L.H."/>
            <person name="Alamgir A."/>
            <person name="Owens N."/>
            <person name="Weber N.D."/>
            <person name="Virtaneva K."/>
            <person name="Barbian K."/>
            <person name="Babar A."/>
            <person name="Rosenke K."/>
        </authorList>
    </citation>
    <scope>NUCLEOTIDE SEQUENCE</scope>
    <source>
        <strain evidence="1">86-1</strain>
    </source>
</reference>
<accession>A0A212JL50</accession>
<sequence>MKKDTRYELFIACCKVTCATAYTNSYQLKAKYMSDMSDFNKIPGSLRFFHTIKNS</sequence>